<keyword evidence="2" id="KW-0677">Repeat</keyword>
<evidence type="ECO:0000256" key="3">
    <source>
        <dbReference type="ARBA" id="ARBA00022946"/>
    </source>
</evidence>
<feature type="repeat" description="PPR" evidence="4">
    <location>
        <begin position="181"/>
        <end position="215"/>
    </location>
</feature>
<proteinExistence type="inferred from homology"/>
<dbReference type="InterPro" id="IPR002885">
    <property type="entry name" value="PPR_rpt"/>
</dbReference>
<dbReference type="PANTHER" id="PTHR47941">
    <property type="entry name" value="PENTATRICOPEPTIDE REPEAT-CONTAINING PROTEIN 3, MITOCHONDRIAL"/>
    <property type="match status" value="1"/>
</dbReference>
<evidence type="ECO:0000256" key="4">
    <source>
        <dbReference type="PROSITE-ProRule" id="PRU00708"/>
    </source>
</evidence>
<reference evidence="5 6" key="1">
    <citation type="journal article" date="2019" name="Sci. Rep.">
        <title>A high-quality genome of Eragrostis curvula grass provides insights into Poaceae evolution and supports new strategies to enhance forage quality.</title>
        <authorList>
            <person name="Carballo J."/>
            <person name="Santos B.A.C.M."/>
            <person name="Zappacosta D."/>
            <person name="Garbus I."/>
            <person name="Selva J.P."/>
            <person name="Gallo C.A."/>
            <person name="Diaz A."/>
            <person name="Albertini E."/>
            <person name="Caccamo M."/>
            <person name="Echenique V."/>
        </authorList>
    </citation>
    <scope>NUCLEOTIDE SEQUENCE [LARGE SCALE GENOMIC DNA]</scope>
    <source>
        <strain evidence="6">cv. Victoria</strain>
        <tissue evidence="5">Leaf</tissue>
    </source>
</reference>
<dbReference type="Gene3D" id="1.25.40.10">
    <property type="entry name" value="Tetratricopeptide repeat domain"/>
    <property type="match status" value="1"/>
</dbReference>
<dbReference type="EMBL" id="RWGY01000011">
    <property type="protein sequence ID" value="TVU31321.1"/>
    <property type="molecule type" value="Genomic_DNA"/>
</dbReference>
<dbReference type="Pfam" id="PF12854">
    <property type="entry name" value="PPR_1"/>
    <property type="match status" value="1"/>
</dbReference>
<dbReference type="AlphaFoldDB" id="A0A5J9V7B7"/>
<dbReference type="PROSITE" id="PS51375">
    <property type="entry name" value="PPR"/>
    <property type="match status" value="1"/>
</dbReference>
<dbReference type="Pfam" id="PF13041">
    <property type="entry name" value="PPR_2"/>
    <property type="match status" value="1"/>
</dbReference>
<dbReference type="OrthoDB" id="185373at2759"/>
<dbReference type="Proteomes" id="UP000324897">
    <property type="component" value="Chromosome 1"/>
</dbReference>
<feature type="non-terminal residue" evidence="5">
    <location>
        <position position="1"/>
    </location>
</feature>
<keyword evidence="3" id="KW-0809">Transit peptide</keyword>
<dbReference type="Gramene" id="TVU31321">
    <property type="protein sequence ID" value="TVU31321"/>
    <property type="gene ID" value="EJB05_23003"/>
</dbReference>
<dbReference type="NCBIfam" id="TIGR00756">
    <property type="entry name" value="PPR"/>
    <property type="match status" value="1"/>
</dbReference>
<evidence type="ECO:0000256" key="2">
    <source>
        <dbReference type="ARBA" id="ARBA00022737"/>
    </source>
</evidence>
<gene>
    <name evidence="5" type="ORF">EJB05_23003</name>
</gene>
<dbReference type="PROSITE" id="PS51257">
    <property type="entry name" value="PROKAR_LIPOPROTEIN"/>
    <property type="match status" value="1"/>
</dbReference>
<organism evidence="5 6">
    <name type="scientific">Eragrostis curvula</name>
    <name type="common">weeping love grass</name>
    <dbReference type="NCBI Taxonomy" id="38414"/>
    <lineage>
        <taxon>Eukaryota</taxon>
        <taxon>Viridiplantae</taxon>
        <taxon>Streptophyta</taxon>
        <taxon>Embryophyta</taxon>
        <taxon>Tracheophyta</taxon>
        <taxon>Spermatophyta</taxon>
        <taxon>Magnoliopsida</taxon>
        <taxon>Liliopsida</taxon>
        <taxon>Poales</taxon>
        <taxon>Poaceae</taxon>
        <taxon>PACMAD clade</taxon>
        <taxon>Chloridoideae</taxon>
        <taxon>Eragrostideae</taxon>
        <taxon>Eragrostidinae</taxon>
        <taxon>Eragrostis</taxon>
    </lineage>
</organism>
<evidence type="ECO:0000313" key="5">
    <source>
        <dbReference type="EMBL" id="TVU31321.1"/>
    </source>
</evidence>
<name>A0A5J9V7B7_9POAL</name>
<keyword evidence="6" id="KW-1185">Reference proteome</keyword>
<protein>
    <recommendedName>
        <fullName evidence="7">Pentatricopeptide repeat-containing protein</fullName>
    </recommendedName>
</protein>
<dbReference type="InterPro" id="IPR011990">
    <property type="entry name" value="TPR-like_helical_dom_sf"/>
</dbReference>
<evidence type="ECO:0000256" key="1">
    <source>
        <dbReference type="ARBA" id="ARBA00007626"/>
    </source>
</evidence>
<comment type="caution">
    <text evidence="5">The sequence shown here is derived from an EMBL/GenBank/DDBJ whole genome shotgun (WGS) entry which is preliminary data.</text>
</comment>
<evidence type="ECO:0008006" key="7">
    <source>
        <dbReference type="Google" id="ProtNLM"/>
    </source>
</evidence>
<accession>A0A5J9V7B7</accession>
<dbReference type="Pfam" id="PF01535">
    <property type="entry name" value="PPR"/>
    <property type="match status" value="1"/>
</dbReference>
<sequence>MRILAAAARQPSKPHHLLIALNHLFCTTTTATASCSFDPTAQFLPSDHHRGLSLPTSLRRDALLALVRLLKVSPQCHLSLHLLCPCSGDPPPSAPLAARFAAAFRLSESAPALRPFAAIILAALLPNGSPYLLSWSNSAIGSARVRYGVLRLALHAFLAAGMPAEALEVLARVRRSGHMPSLSALAILLRLLFRSGEVQAAWKVFEEMVAKGPRPSLAIFNAMILGFCHRGMIRVGSGLLGVMGKFRVVPDACSFNILIKGHCVFGWAHDMHRALNLMNQMLADGCMVLDELVAMGCTPNSVTYNTLMDGICSDVIDRAMILTGRDEADRSSLLHTAIVQLANGGMLVLV</sequence>
<comment type="similarity">
    <text evidence="1">Belongs to the PPR family. P subfamily.</text>
</comment>
<evidence type="ECO:0000313" key="6">
    <source>
        <dbReference type="Proteomes" id="UP000324897"/>
    </source>
</evidence>